<comment type="caution">
    <text evidence="1">The sequence shown here is derived from an EMBL/GenBank/DDBJ whole genome shotgun (WGS) entry which is preliminary data.</text>
</comment>
<proteinExistence type="predicted"/>
<name>A0A1J5TFM0_9ZZZZ</name>
<protein>
    <submittedName>
        <fullName evidence="1">Uncharacterized protein</fullName>
    </submittedName>
</protein>
<reference evidence="1" key="1">
    <citation type="submission" date="2016-10" db="EMBL/GenBank/DDBJ databases">
        <title>Sequence of Gallionella enrichment culture.</title>
        <authorList>
            <person name="Poehlein A."/>
            <person name="Muehling M."/>
            <person name="Daniel R."/>
        </authorList>
    </citation>
    <scope>NUCLEOTIDE SEQUENCE</scope>
</reference>
<dbReference type="NCBIfam" id="TIGR02453">
    <property type="entry name" value="TIGR02453 family protein"/>
    <property type="match status" value="1"/>
</dbReference>
<dbReference type="PANTHER" id="PTHR36452">
    <property type="entry name" value="CHROMOSOME 12, WHOLE GENOME SHOTGUN SEQUENCE"/>
    <property type="match status" value="1"/>
</dbReference>
<evidence type="ECO:0000313" key="1">
    <source>
        <dbReference type="EMBL" id="OIR19745.1"/>
    </source>
</evidence>
<dbReference type="AlphaFoldDB" id="A0A1J5TFM0"/>
<dbReference type="PANTHER" id="PTHR36452:SF1">
    <property type="entry name" value="DUF2461 DOMAIN-CONTAINING PROTEIN"/>
    <property type="match status" value="1"/>
</dbReference>
<dbReference type="InterPro" id="IPR015996">
    <property type="entry name" value="UCP028451"/>
</dbReference>
<dbReference type="EMBL" id="MLJW01000001">
    <property type="protein sequence ID" value="OIR19745.1"/>
    <property type="molecule type" value="Genomic_DNA"/>
</dbReference>
<sequence length="228" mass="26141">MSERYFTRQTFSFLAALAANNERDWFAAHQQEYEDFVRTPALDFISDMSDEMPAISRHFLAQPKKVGGSLMRIHRDTRFSRDKTPYKTNIGIQFRHEAGKDIHAPGYYLHIEPGECFVAIGLWHPDADALFKIREAIVQNGDAWVAARDDKAFNRHFTLEGDVLANAPRGFARDHALVEDLKRKDFIGLASLSEATVTSRNLRSQVVERFRQAAPYMGFLCKALELRF</sequence>
<accession>A0A1J5TFM0</accession>
<gene>
    <name evidence="1" type="ORF">GALL_06290</name>
</gene>
<organism evidence="1">
    <name type="scientific">mine drainage metagenome</name>
    <dbReference type="NCBI Taxonomy" id="410659"/>
    <lineage>
        <taxon>unclassified sequences</taxon>
        <taxon>metagenomes</taxon>
        <taxon>ecological metagenomes</taxon>
    </lineage>
</organism>
<dbReference type="Pfam" id="PF09365">
    <property type="entry name" value="DUF2461"/>
    <property type="match status" value="1"/>
</dbReference>
<dbReference type="InterPro" id="IPR012808">
    <property type="entry name" value="CHP02453"/>
</dbReference>
<dbReference type="PIRSF" id="PIRSF028451">
    <property type="entry name" value="UCP028451"/>
    <property type="match status" value="1"/>
</dbReference>